<name>C2FY24_SPHSI</name>
<comment type="caution">
    <text evidence="1">The sequence shown here is derived from an EMBL/GenBank/DDBJ whole genome shotgun (WGS) entry which is preliminary data.</text>
</comment>
<reference evidence="1 2" key="1">
    <citation type="submission" date="2009-01" db="EMBL/GenBank/DDBJ databases">
        <authorList>
            <person name="Qin X."/>
            <person name="Bachman B."/>
            <person name="Battles P."/>
            <person name="Bell A."/>
            <person name="Bess C."/>
            <person name="Bickham C."/>
            <person name="Chaboub L."/>
            <person name="Chen D."/>
            <person name="Coyle M."/>
            <person name="Deiros D.R."/>
            <person name="Dinh H."/>
            <person name="Forbes L."/>
            <person name="Fowler G."/>
            <person name="Francisco L."/>
            <person name="Fu Q."/>
            <person name="Gubbala S."/>
            <person name="Hale W."/>
            <person name="Han Y."/>
            <person name="Hemphill L."/>
            <person name="Highlander S.K."/>
            <person name="Hirani K."/>
            <person name="Hogues M."/>
            <person name="Jackson L."/>
            <person name="Jakkamsetti A."/>
            <person name="Javaid M."/>
            <person name="Jiang H."/>
            <person name="Korchina V."/>
            <person name="Kovar C."/>
            <person name="Lara F."/>
            <person name="Lee S."/>
            <person name="Mata R."/>
            <person name="Mathew T."/>
            <person name="Moen C."/>
            <person name="Morales K."/>
            <person name="Munidasa M."/>
            <person name="Nazareth L."/>
            <person name="Ngo R."/>
            <person name="Nguyen L."/>
            <person name="Okwuonu G."/>
            <person name="Ongeri F."/>
            <person name="Patil S."/>
            <person name="Petrosino J."/>
            <person name="Pham C."/>
            <person name="Pham P."/>
            <person name="Pu L.-L."/>
            <person name="Puazo M."/>
            <person name="Raj R."/>
            <person name="Reid J."/>
            <person name="Rouhana J."/>
            <person name="Saada N."/>
            <person name="Shang Y."/>
            <person name="Simmons D."/>
            <person name="Thornton R."/>
            <person name="Warren J."/>
            <person name="Weissenberger G."/>
            <person name="Zhang J."/>
            <person name="Zhang L."/>
            <person name="Zhou C."/>
            <person name="Zhu D."/>
            <person name="Muzny D."/>
            <person name="Worley K."/>
            <person name="Gibbs R."/>
        </authorList>
    </citation>
    <scope>NUCLEOTIDE SEQUENCE [LARGE SCALE GENOMIC DNA]</scope>
    <source>
        <strain evidence="1 2">ATCC 33300</strain>
    </source>
</reference>
<accession>C2FY24</accession>
<organism evidence="1 2">
    <name type="scientific">Sphingobacterium spiritivorum ATCC 33300</name>
    <dbReference type="NCBI Taxonomy" id="525372"/>
    <lineage>
        <taxon>Bacteria</taxon>
        <taxon>Pseudomonadati</taxon>
        <taxon>Bacteroidota</taxon>
        <taxon>Sphingobacteriia</taxon>
        <taxon>Sphingobacteriales</taxon>
        <taxon>Sphingobacteriaceae</taxon>
        <taxon>Sphingobacterium</taxon>
    </lineage>
</organism>
<evidence type="ECO:0000313" key="2">
    <source>
        <dbReference type="Proteomes" id="UP000006241"/>
    </source>
</evidence>
<protein>
    <submittedName>
        <fullName evidence="1">Uncharacterized protein</fullName>
    </submittedName>
</protein>
<dbReference type="AlphaFoldDB" id="C2FY24"/>
<gene>
    <name evidence="1" type="ORF">HMPREF0765_2230</name>
</gene>
<dbReference type="EMBL" id="ACHB01000052">
    <property type="protein sequence ID" value="EEI92077.1"/>
    <property type="molecule type" value="Genomic_DNA"/>
</dbReference>
<dbReference type="HOGENOM" id="CLU_3012013_0_0_10"/>
<proteinExistence type="predicted"/>
<dbReference type="Proteomes" id="UP000006241">
    <property type="component" value="Unassembled WGS sequence"/>
</dbReference>
<evidence type="ECO:0000313" key="1">
    <source>
        <dbReference type="EMBL" id="EEI92077.1"/>
    </source>
</evidence>
<sequence length="56" mass="6717">MPVKDLFFVNKNVFIRFKDRFLYSTIDKYLLSEADIRIKNIIKVITPLLIPKLFDI</sequence>